<gene>
    <name evidence="2" type="ORF">FC97_GL002067</name>
</gene>
<evidence type="ECO:0000313" key="2">
    <source>
        <dbReference type="EMBL" id="KRK52899.1"/>
    </source>
</evidence>
<reference evidence="2 3" key="1">
    <citation type="journal article" date="2015" name="Genome Announc.">
        <title>Expanding the biotechnology potential of lactobacilli through comparative genomics of 213 strains and associated genera.</title>
        <authorList>
            <person name="Sun Z."/>
            <person name="Harris H.M."/>
            <person name="McCann A."/>
            <person name="Guo C."/>
            <person name="Argimon S."/>
            <person name="Zhang W."/>
            <person name="Yang X."/>
            <person name="Jeffery I.B."/>
            <person name="Cooney J.C."/>
            <person name="Kagawa T.F."/>
            <person name="Liu W."/>
            <person name="Song Y."/>
            <person name="Salvetti E."/>
            <person name="Wrobel A."/>
            <person name="Rasinkangas P."/>
            <person name="Parkhill J."/>
            <person name="Rea M.C."/>
            <person name="O'Sullivan O."/>
            <person name="Ritari J."/>
            <person name="Douillard F.P."/>
            <person name="Paul Ross R."/>
            <person name="Yang R."/>
            <person name="Briner A.E."/>
            <person name="Felis G.E."/>
            <person name="de Vos W.M."/>
            <person name="Barrangou R."/>
            <person name="Klaenhammer T.R."/>
            <person name="Caufield P.W."/>
            <person name="Cui Y."/>
            <person name="Zhang H."/>
            <person name="O'Toole P.W."/>
        </authorList>
    </citation>
    <scope>NUCLEOTIDE SEQUENCE [LARGE SCALE GENOMIC DNA]</scope>
    <source>
        <strain evidence="2 3">DSM 13961</strain>
    </source>
</reference>
<evidence type="ECO:0000259" key="1">
    <source>
        <dbReference type="Pfam" id="PF12146"/>
    </source>
</evidence>
<dbReference type="Gene3D" id="3.40.50.1820">
    <property type="entry name" value="alpha/beta hydrolase"/>
    <property type="match status" value="1"/>
</dbReference>
<dbReference type="InterPro" id="IPR053145">
    <property type="entry name" value="AB_hydrolase_Est10"/>
</dbReference>
<dbReference type="SUPFAM" id="SSF53474">
    <property type="entry name" value="alpha/beta-Hydrolases"/>
    <property type="match status" value="1"/>
</dbReference>
<name>A0ABR5NVM4_9LACO</name>
<dbReference type="InterPro" id="IPR022742">
    <property type="entry name" value="Hydrolase_4"/>
</dbReference>
<protein>
    <recommendedName>
        <fullName evidence="1">Serine aminopeptidase S33 domain-containing protein</fullName>
    </recommendedName>
</protein>
<dbReference type="EMBL" id="AZDH01000005">
    <property type="protein sequence ID" value="KRK52899.1"/>
    <property type="molecule type" value="Genomic_DNA"/>
</dbReference>
<feature type="domain" description="Serine aminopeptidase S33" evidence="1">
    <location>
        <begin position="50"/>
        <end position="165"/>
    </location>
</feature>
<dbReference type="Pfam" id="PF12146">
    <property type="entry name" value="Hydrolase_4"/>
    <property type="match status" value="1"/>
</dbReference>
<proteinExistence type="predicted"/>
<dbReference type="Proteomes" id="UP000051499">
    <property type="component" value="Unassembled WGS sequence"/>
</dbReference>
<evidence type="ECO:0000313" key="3">
    <source>
        <dbReference type="Proteomes" id="UP000051499"/>
    </source>
</evidence>
<accession>A0ABR5NVM4</accession>
<dbReference type="InterPro" id="IPR029058">
    <property type="entry name" value="AB_hydrolase_fold"/>
</dbReference>
<organism evidence="2 3">
    <name type="scientific">Companilactobacillus kimchii DSM 13961 = JCM 10707</name>
    <dbReference type="NCBI Taxonomy" id="1423765"/>
    <lineage>
        <taxon>Bacteria</taxon>
        <taxon>Bacillati</taxon>
        <taxon>Bacillota</taxon>
        <taxon>Bacilli</taxon>
        <taxon>Lactobacillales</taxon>
        <taxon>Lactobacillaceae</taxon>
        <taxon>Companilactobacillus</taxon>
        <taxon>Companilactobacillus kimchii</taxon>
    </lineage>
</organism>
<keyword evidence="3" id="KW-1185">Reference proteome</keyword>
<dbReference type="PANTHER" id="PTHR43265:SF1">
    <property type="entry name" value="ESTERASE ESTD"/>
    <property type="match status" value="1"/>
</dbReference>
<sequence length="281" mass="31202">MVAAYEISLAEVVGRIKIIKKESQNMDVEIKRDGLTLRGTLVKPQTEEFNLVVLMHGFTSNRGIDPDQLLYQLAQRFEAKGMATLRFDFNGHGQSDGRFQDMTVLNEISDGKAILDYARSIKGVKKLYLLGHSQGGVVASMIAGYYHDKIDKLALLAPAATLKDDALKGNTQGYTYDPQNIPDTLPIKKGLTLGGFYLRTAQTLPIYDVAKEYQGPVCLLHGLKDTVVDKIASTRYDDVYQNDQLYLLDDADHGFSIGNSRQEALNITTRFFLESGTSPIQ</sequence>
<dbReference type="PANTHER" id="PTHR43265">
    <property type="entry name" value="ESTERASE ESTD"/>
    <property type="match status" value="1"/>
</dbReference>
<comment type="caution">
    <text evidence="2">The sequence shown here is derived from an EMBL/GenBank/DDBJ whole genome shotgun (WGS) entry which is preliminary data.</text>
</comment>